<proteinExistence type="inferred from homology"/>
<reference evidence="3 4" key="2">
    <citation type="submission" date="2020-02" db="EMBL/GenBank/DDBJ databases">
        <title>The new genus of Enterobacteriales.</title>
        <authorList>
            <person name="Kim I.S."/>
        </authorList>
    </citation>
    <scope>NUCLEOTIDE SEQUENCE [LARGE SCALE GENOMIC DNA]</scope>
    <source>
        <strain evidence="3 4">SAP-6</strain>
    </source>
</reference>
<dbReference type="AlphaFoldDB" id="A0A845SEU2"/>
<sequence length="161" mass="17375">MGIEAVLLFLFYFVAPANVPLVCLLIVLINVIQLAATPLQWSMLSDVIDVEELRSGRRLSGIVFSTNLFAIKLGIAIGGALIGWLLAWGNYVGGAATQADAALEIIALLFTVLPGMLTLSLILIMYRYSLDDKKLALLNIAAPGHFPEPTTPDNLPRRADV</sequence>
<dbReference type="GO" id="GO:0008643">
    <property type="term" value="P:carbohydrate transport"/>
    <property type="evidence" value="ECO:0007669"/>
    <property type="project" value="InterPro"/>
</dbReference>
<dbReference type="Proteomes" id="UP000461443">
    <property type="component" value="Unassembled WGS sequence"/>
</dbReference>
<keyword evidence="2" id="KW-0812">Transmembrane</keyword>
<dbReference type="GO" id="GO:0005886">
    <property type="term" value="C:plasma membrane"/>
    <property type="evidence" value="ECO:0007669"/>
    <property type="project" value="TreeGrafter"/>
</dbReference>
<dbReference type="InterPro" id="IPR039672">
    <property type="entry name" value="MFS_2"/>
</dbReference>
<dbReference type="Pfam" id="PF13347">
    <property type="entry name" value="MFS_2"/>
    <property type="match status" value="1"/>
</dbReference>
<dbReference type="EMBL" id="WUBS01000002">
    <property type="protein sequence ID" value="NDL61606.1"/>
    <property type="molecule type" value="Genomic_DNA"/>
</dbReference>
<evidence type="ECO:0000313" key="3">
    <source>
        <dbReference type="EMBL" id="NDL61606.1"/>
    </source>
</evidence>
<dbReference type="SUPFAM" id="SSF103473">
    <property type="entry name" value="MFS general substrate transporter"/>
    <property type="match status" value="1"/>
</dbReference>
<dbReference type="GO" id="GO:0015293">
    <property type="term" value="F:symporter activity"/>
    <property type="evidence" value="ECO:0007669"/>
    <property type="project" value="InterPro"/>
</dbReference>
<feature type="transmembrane region" description="Helical" evidence="2">
    <location>
        <begin position="62"/>
        <end position="85"/>
    </location>
</feature>
<feature type="transmembrane region" description="Helical" evidence="2">
    <location>
        <begin position="6"/>
        <end position="32"/>
    </location>
</feature>
<dbReference type="PANTHER" id="PTHR11328:SF24">
    <property type="entry name" value="MAJOR FACILITATOR SUPERFAMILY (MFS) PROFILE DOMAIN-CONTAINING PROTEIN"/>
    <property type="match status" value="1"/>
</dbReference>
<name>A0A845SEU2_9GAMM</name>
<keyword evidence="2" id="KW-0472">Membrane</keyword>
<keyword evidence="4" id="KW-1185">Reference proteome</keyword>
<keyword evidence="2" id="KW-1133">Transmembrane helix</keyword>
<comment type="caution">
    <text evidence="3">The sequence shown here is derived from an EMBL/GenBank/DDBJ whole genome shotgun (WGS) entry which is preliminary data.</text>
</comment>
<comment type="similarity">
    <text evidence="1">Belongs to the sodium:galactoside symporter (TC 2.A.2) family.</text>
</comment>
<evidence type="ECO:0000256" key="2">
    <source>
        <dbReference type="SAM" id="Phobius"/>
    </source>
</evidence>
<protein>
    <recommendedName>
        <fullName evidence="5">Xyloside transporter XynT</fullName>
    </recommendedName>
</protein>
<dbReference type="Gene3D" id="1.20.1250.20">
    <property type="entry name" value="MFS general substrate transporter like domains"/>
    <property type="match status" value="1"/>
</dbReference>
<evidence type="ECO:0000256" key="1">
    <source>
        <dbReference type="ARBA" id="ARBA00009617"/>
    </source>
</evidence>
<feature type="transmembrane region" description="Helical" evidence="2">
    <location>
        <begin position="105"/>
        <end position="126"/>
    </location>
</feature>
<evidence type="ECO:0000313" key="4">
    <source>
        <dbReference type="Proteomes" id="UP000461443"/>
    </source>
</evidence>
<organism evidence="3 4">
    <name type="scientific">Acerihabitans arboris</name>
    <dbReference type="NCBI Taxonomy" id="2691583"/>
    <lineage>
        <taxon>Bacteria</taxon>
        <taxon>Pseudomonadati</taxon>
        <taxon>Pseudomonadota</taxon>
        <taxon>Gammaproteobacteria</taxon>
        <taxon>Enterobacterales</taxon>
        <taxon>Pectobacteriaceae</taxon>
        <taxon>Acerihabitans</taxon>
    </lineage>
</organism>
<gene>
    <name evidence="3" type="ORF">GRH90_02330</name>
</gene>
<accession>A0A845SEU2</accession>
<dbReference type="InterPro" id="IPR036259">
    <property type="entry name" value="MFS_trans_sf"/>
</dbReference>
<evidence type="ECO:0008006" key="5">
    <source>
        <dbReference type="Google" id="ProtNLM"/>
    </source>
</evidence>
<dbReference type="PANTHER" id="PTHR11328">
    <property type="entry name" value="MAJOR FACILITATOR SUPERFAMILY DOMAIN-CONTAINING PROTEIN"/>
    <property type="match status" value="1"/>
</dbReference>
<reference evidence="3 4" key="1">
    <citation type="submission" date="2019-12" db="EMBL/GenBank/DDBJ databases">
        <authorList>
            <person name="Lee S.D."/>
        </authorList>
    </citation>
    <scope>NUCLEOTIDE SEQUENCE [LARGE SCALE GENOMIC DNA]</scope>
    <source>
        <strain evidence="3 4">SAP-6</strain>
    </source>
</reference>